<dbReference type="EMBL" id="JAQGEF010000007">
    <property type="protein sequence ID" value="MDA3614684.1"/>
    <property type="molecule type" value="Genomic_DNA"/>
</dbReference>
<protein>
    <submittedName>
        <fullName evidence="1">Uncharacterized protein</fullName>
    </submittedName>
</protein>
<gene>
    <name evidence="1" type="ORF">O3P16_07685</name>
</gene>
<evidence type="ECO:0000313" key="2">
    <source>
        <dbReference type="Proteomes" id="UP001210231"/>
    </source>
</evidence>
<name>A0ABT4UJ98_9BACT</name>
<dbReference type="RefSeq" id="WP_407031010.1">
    <property type="nucleotide sequence ID" value="NZ_JAQGEF010000007.1"/>
</dbReference>
<keyword evidence="2" id="KW-1185">Reference proteome</keyword>
<reference evidence="1 2" key="1">
    <citation type="submission" date="2022-12" db="EMBL/GenBank/DDBJ databases">
        <title>Chitinophagaceae gen. sp. nov., a new member of the family Chitinophagaceae, isolated from soil in a chemical factory.</title>
        <authorList>
            <person name="Ke Z."/>
        </authorList>
    </citation>
    <scope>NUCLEOTIDE SEQUENCE [LARGE SCALE GENOMIC DNA]</scope>
    <source>
        <strain evidence="1 2">LY-5</strain>
    </source>
</reference>
<comment type="caution">
    <text evidence="1">The sequence shown here is derived from an EMBL/GenBank/DDBJ whole genome shotgun (WGS) entry which is preliminary data.</text>
</comment>
<sequence>MSEFKGTPGPWIVTQIGEPLPKVDNSGHHCVGQLKSGRGLISVWFSDVHSAKTKEEALYNAQLVSKSPEMLEMLQSVEKLQSENYGNGSMTHMLLKAKAEEIRKLITEATTI</sequence>
<dbReference type="Proteomes" id="UP001210231">
    <property type="component" value="Unassembled WGS sequence"/>
</dbReference>
<evidence type="ECO:0000313" key="1">
    <source>
        <dbReference type="EMBL" id="MDA3614684.1"/>
    </source>
</evidence>
<accession>A0ABT4UJ98</accession>
<proteinExistence type="predicted"/>
<organism evidence="1 2">
    <name type="scientific">Polluticaenibacter yanchengensis</name>
    <dbReference type="NCBI Taxonomy" id="3014562"/>
    <lineage>
        <taxon>Bacteria</taxon>
        <taxon>Pseudomonadati</taxon>
        <taxon>Bacteroidota</taxon>
        <taxon>Chitinophagia</taxon>
        <taxon>Chitinophagales</taxon>
        <taxon>Chitinophagaceae</taxon>
        <taxon>Polluticaenibacter</taxon>
    </lineage>
</organism>